<sequence>MRIYDMGLLTWIVVGVVVLAIIGLGWQTFFSGIVQGAKKIGDNPVIENVTNAAKDRLDDLTGDIVITRPA</sequence>
<feature type="transmembrane region" description="Helical" evidence="1">
    <location>
        <begin position="6"/>
        <end position="29"/>
    </location>
</feature>
<dbReference type="GeneID" id="74945478"/>
<dbReference type="OrthoDB" id="376392at2157"/>
<evidence type="ECO:0000256" key="1">
    <source>
        <dbReference type="SAM" id="Phobius"/>
    </source>
</evidence>
<evidence type="ECO:0000313" key="2">
    <source>
        <dbReference type="EMBL" id="AIC14404.1"/>
    </source>
</evidence>
<dbReference type="Proteomes" id="UP000027093">
    <property type="component" value="Chromosome"/>
</dbReference>
<organism evidence="2 3">
    <name type="scientific">Nitrososphaera viennensis EN76</name>
    <dbReference type="NCBI Taxonomy" id="926571"/>
    <lineage>
        <taxon>Archaea</taxon>
        <taxon>Nitrososphaerota</taxon>
        <taxon>Nitrososphaeria</taxon>
        <taxon>Nitrososphaerales</taxon>
        <taxon>Nitrososphaeraceae</taxon>
        <taxon>Nitrososphaera</taxon>
    </lineage>
</organism>
<dbReference type="STRING" id="926571.NVIE_0221"/>
<dbReference type="AlphaFoldDB" id="A0A060HCG1"/>
<dbReference type="RefSeq" id="WP_144239391.1">
    <property type="nucleotide sequence ID" value="NZ_CP007536.1"/>
</dbReference>
<keyword evidence="1" id="KW-1133">Transmembrane helix</keyword>
<proteinExistence type="predicted"/>
<keyword evidence="3" id="KW-1185">Reference proteome</keyword>
<evidence type="ECO:0000313" key="3">
    <source>
        <dbReference type="Proteomes" id="UP000027093"/>
    </source>
</evidence>
<reference evidence="2 3" key="1">
    <citation type="journal article" date="2014" name="Int. J. Syst. Evol. Microbiol.">
        <title>Nitrososphaera viennensis gen. nov., sp. nov., an aerobic and mesophilic, ammonia-oxidizing archaeon from soil and a member of the archaeal phylum Thaumarchaeota.</title>
        <authorList>
            <person name="Stieglmeier M."/>
            <person name="Klingl A."/>
            <person name="Alves R.J."/>
            <person name="Rittmann S.K."/>
            <person name="Melcher M."/>
            <person name="Leisch N."/>
            <person name="Schleper C."/>
        </authorList>
    </citation>
    <scope>NUCLEOTIDE SEQUENCE [LARGE SCALE GENOMIC DNA]</scope>
    <source>
        <strain evidence="2">EN76</strain>
    </source>
</reference>
<dbReference type="EMBL" id="CP007536">
    <property type="protein sequence ID" value="AIC14404.1"/>
    <property type="molecule type" value="Genomic_DNA"/>
</dbReference>
<dbReference type="HOGENOM" id="CLU_2839204_0_0_2"/>
<name>A0A060HCG1_9ARCH</name>
<accession>A0A060HCG1</accession>
<protein>
    <submittedName>
        <fullName evidence="2">Uncharacterized protein</fullName>
    </submittedName>
</protein>
<dbReference type="KEGG" id="nvn:NVIE_0221"/>
<keyword evidence="1" id="KW-0472">Membrane</keyword>
<gene>
    <name evidence="2" type="ORF">NVIE_0221</name>
</gene>
<keyword evidence="1" id="KW-0812">Transmembrane</keyword>